<organism evidence="5 6">
    <name type="scientific">Vibrio agarilyticus</name>
    <dbReference type="NCBI Taxonomy" id="2726741"/>
    <lineage>
        <taxon>Bacteria</taxon>
        <taxon>Pseudomonadati</taxon>
        <taxon>Pseudomonadota</taxon>
        <taxon>Gammaproteobacteria</taxon>
        <taxon>Vibrionales</taxon>
        <taxon>Vibrionaceae</taxon>
        <taxon>Vibrio</taxon>
    </lineage>
</organism>
<dbReference type="CDD" id="cd17910">
    <property type="entry name" value="CheC_ClassII"/>
    <property type="match status" value="1"/>
</dbReference>
<comment type="caution">
    <text evidence="5">The sequence shown here is derived from an EMBL/GenBank/DDBJ whole genome shotgun (WGS) entry which is preliminary data.</text>
</comment>
<keyword evidence="1" id="KW-0145">Chemotaxis</keyword>
<evidence type="ECO:0000259" key="4">
    <source>
        <dbReference type="PROSITE" id="PS50110"/>
    </source>
</evidence>
<dbReference type="InterPro" id="IPR011006">
    <property type="entry name" value="CheY-like_superfamily"/>
</dbReference>
<dbReference type="Proteomes" id="UP000535589">
    <property type="component" value="Unassembled WGS sequence"/>
</dbReference>
<dbReference type="PANTHER" id="PTHR44591:SF24">
    <property type="entry name" value="PROTEIN-GLUTAMATE METHYLESTERASE_PROTEIN-GLUTAMINE GLUTAMINASE 1"/>
    <property type="match status" value="1"/>
</dbReference>
<evidence type="ECO:0000313" key="5">
    <source>
        <dbReference type="EMBL" id="NLS12656.1"/>
    </source>
</evidence>
<gene>
    <name evidence="5" type="ORF">HGP28_07025</name>
</gene>
<evidence type="ECO:0000256" key="3">
    <source>
        <dbReference type="PROSITE-ProRule" id="PRU00169"/>
    </source>
</evidence>
<dbReference type="InterPro" id="IPR001789">
    <property type="entry name" value="Sig_transdc_resp-reg_receiver"/>
</dbReference>
<dbReference type="RefSeq" id="WP_168835738.1">
    <property type="nucleotide sequence ID" value="NZ_JABAIK010000005.1"/>
</dbReference>
<proteinExistence type="predicted"/>
<dbReference type="SUPFAM" id="SSF52172">
    <property type="entry name" value="CheY-like"/>
    <property type="match status" value="1"/>
</dbReference>
<dbReference type="InterPro" id="IPR050595">
    <property type="entry name" value="Bact_response_regulator"/>
</dbReference>
<dbReference type="EMBL" id="JABAIK010000005">
    <property type="protein sequence ID" value="NLS12656.1"/>
    <property type="molecule type" value="Genomic_DNA"/>
</dbReference>
<feature type="domain" description="Response regulatory" evidence="4">
    <location>
        <begin position="2"/>
        <end position="117"/>
    </location>
</feature>
<evidence type="ECO:0000313" key="6">
    <source>
        <dbReference type="Proteomes" id="UP000535589"/>
    </source>
</evidence>
<sequence>MKILICDDSALARKSILCSIVQTAETELLQAENGREALQLMMEHNIDVLFLDLTMPVMDGFDVLRTLPVSNYHTEVIVVSGDVQRESQQRCLALGAKAFVSKPFRNEEVADLFDALGLQFVGSLERQTPVNHQGATSPISSLAKFRELTNVALGKGAAIISDHMHEFIQLPEPQVGPLTTGELQMTLVDVLNRPNSEAVTQRFVGGGVHGEALVCLRGSDIERVGERLGDCLDFSTHNEVLLNISNMLVSSFLTSLGNQLDLVFSLRQPAIIETLTAPDATLRESEELFTIEYTYFAENLDFECEVLFLLDKTSVDIIYRIVEVL</sequence>
<accession>A0A7X8YGQ2</accession>
<dbReference type="SUPFAM" id="SSF103039">
    <property type="entry name" value="CheC-like"/>
    <property type="match status" value="1"/>
</dbReference>
<dbReference type="InterPro" id="IPR028976">
    <property type="entry name" value="CheC-like_sf"/>
</dbReference>
<dbReference type="PANTHER" id="PTHR44591">
    <property type="entry name" value="STRESS RESPONSE REGULATOR PROTEIN 1"/>
    <property type="match status" value="1"/>
</dbReference>
<dbReference type="AlphaFoldDB" id="A0A7X8YGQ2"/>
<name>A0A7X8YGQ2_9VIBR</name>
<dbReference type="GO" id="GO:0000160">
    <property type="term" value="P:phosphorelay signal transduction system"/>
    <property type="evidence" value="ECO:0007669"/>
    <property type="project" value="InterPro"/>
</dbReference>
<dbReference type="GO" id="GO:0006935">
    <property type="term" value="P:chemotaxis"/>
    <property type="evidence" value="ECO:0007669"/>
    <property type="project" value="UniProtKB-KW"/>
</dbReference>
<dbReference type="Gene3D" id="3.40.1550.10">
    <property type="entry name" value="CheC-like"/>
    <property type="match status" value="1"/>
</dbReference>
<dbReference type="CDD" id="cd17593">
    <property type="entry name" value="REC_CheC-like"/>
    <property type="match status" value="1"/>
</dbReference>
<protein>
    <submittedName>
        <fullName evidence="5">Response regulator</fullName>
    </submittedName>
</protein>
<evidence type="ECO:0000256" key="1">
    <source>
        <dbReference type="ARBA" id="ARBA00022500"/>
    </source>
</evidence>
<dbReference type="Gene3D" id="3.40.50.2300">
    <property type="match status" value="1"/>
</dbReference>
<feature type="modified residue" description="4-aspartylphosphate" evidence="3">
    <location>
        <position position="52"/>
    </location>
</feature>
<evidence type="ECO:0000256" key="2">
    <source>
        <dbReference type="ARBA" id="ARBA00022553"/>
    </source>
</evidence>
<keyword evidence="6" id="KW-1185">Reference proteome</keyword>
<dbReference type="Pfam" id="PF00072">
    <property type="entry name" value="Response_reg"/>
    <property type="match status" value="1"/>
</dbReference>
<dbReference type="PROSITE" id="PS50110">
    <property type="entry name" value="RESPONSE_REGULATORY"/>
    <property type="match status" value="1"/>
</dbReference>
<dbReference type="SMART" id="SM00448">
    <property type="entry name" value="REC"/>
    <property type="match status" value="1"/>
</dbReference>
<keyword evidence="2 3" id="KW-0597">Phosphoprotein</keyword>
<reference evidence="5 6" key="1">
    <citation type="submission" date="2020-04" db="EMBL/GenBank/DDBJ databases">
        <title>Vibrio sp. SM6, a novel species isolated from seawater.</title>
        <authorList>
            <person name="Wang X."/>
        </authorList>
    </citation>
    <scope>NUCLEOTIDE SEQUENCE [LARGE SCALE GENOMIC DNA]</scope>
    <source>
        <strain evidence="5 6">SM6</strain>
    </source>
</reference>